<protein>
    <recommendedName>
        <fullName evidence="6">Selenoprotein T</fullName>
    </recommendedName>
</protein>
<dbReference type="GO" id="GO:0045454">
    <property type="term" value="P:cell redox homeostasis"/>
    <property type="evidence" value="ECO:0007669"/>
    <property type="project" value="TreeGrafter"/>
</dbReference>
<keyword evidence="1 3" id="KW-0732">Signal</keyword>
<name>A0AAV2T4W3_CALDB</name>
<evidence type="ECO:0000256" key="1">
    <source>
        <dbReference type="ARBA" id="ARBA00022729"/>
    </source>
</evidence>
<accession>A0AAV2T4W3</accession>
<reference evidence="4" key="1">
    <citation type="submission" date="2024-06" db="EMBL/GenBank/DDBJ databases">
        <authorList>
            <person name="Liu X."/>
            <person name="Lenzi L."/>
            <person name="Haldenby T S."/>
            <person name="Uol C."/>
        </authorList>
    </citation>
    <scope>NUCLEOTIDE SEQUENCE</scope>
</reference>
<dbReference type="PANTHER" id="PTHR13544">
    <property type="entry name" value="SELENOPROTEIN T"/>
    <property type="match status" value="1"/>
</dbReference>
<proteinExistence type="predicted"/>
<evidence type="ECO:0000313" key="5">
    <source>
        <dbReference type="Proteomes" id="UP001497525"/>
    </source>
</evidence>
<sequence length="87" mass="9580">MTYALQNKISFCLMTFLLGNLVEGQLLSTGAFEIYFNDMPVWSKLESKRIPQPEELLQIVDNLMKFKPGAPSFSPNGGGATPVIPTS</sequence>
<organism evidence="4 5">
    <name type="scientific">Calicophoron daubneyi</name>
    <name type="common">Rumen fluke</name>
    <name type="synonym">Paramphistomum daubneyi</name>
    <dbReference type="NCBI Taxonomy" id="300641"/>
    <lineage>
        <taxon>Eukaryota</taxon>
        <taxon>Metazoa</taxon>
        <taxon>Spiralia</taxon>
        <taxon>Lophotrochozoa</taxon>
        <taxon>Platyhelminthes</taxon>
        <taxon>Trematoda</taxon>
        <taxon>Digenea</taxon>
        <taxon>Plagiorchiida</taxon>
        <taxon>Pronocephalata</taxon>
        <taxon>Paramphistomoidea</taxon>
        <taxon>Paramphistomidae</taxon>
        <taxon>Calicophoron</taxon>
    </lineage>
</organism>
<dbReference type="Pfam" id="PF10262">
    <property type="entry name" value="Rdx"/>
    <property type="match status" value="1"/>
</dbReference>
<evidence type="ECO:0008006" key="6">
    <source>
        <dbReference type="Google" id="ProtNLM"/>
    </source>
</evidence>
<comment type="caution">
    <text evidence="4">The sequence shown here is derived from an EMBL/GenBank/DDBJ whole genome shotgun (WGS) entry which is preliminary data.</text>
</comment>
<dbReference type="EMBL" id="CAXLJL010000126">
    <property type="protein sequence ID" value="CAL5132518.1"/>
    <property type="molecule type" value="Genomic_DNA"/>
</dbReference>
<dbReference type="Gene3D" id="3.40.30.10">
    <property type="entry name" value="Glutaredoxin"/>
    <property type="match status" value="1"/>
</dbReference>
<dbReference type="SUPFAM" id="SSF52833">
    <property type="entry name" value="Thioredoxin-like"/>
    <property type="match status" value="1"/>
</dbReference>
<dbReference type="InterPro" id="IPR019389">
    <property type="entry name" value="Selenoprotein_T"/>
</dbReference>
<dbReference type="Proteomes" id="UP001497525">
    <property type="component" value="Unassembled WGS sequence"/>
</dbReference>
<dbReference type="PANTHER" id="PTHR13544:SF0">
    <property type="entry name" value="THIOREDOXIN REDUCTASE-LIKE SELENOPROTEIN T"/>
    <property type="match status" value="1"/>
</dbReference>
<dbReference type="InterPro" id="IPR011893">
    <property type="entry name" value="Selenoprotein_Rdx-typ"/>
</dbReference>
<dbReference type="GO" id="GO:0004791">
    <property type="term" value="F:thioredoxin-disulfide reductase (NADPH) activity"/>
    <property type="evidence" value="ECO:0007669"/>
    <property type="project" value="TreeGrafter"/>
</dbReference>
<dbReference type="AlphaFoldDB" id="A0AAV2T4W3"/>
<dbReference type="NCBIfam" id="TIGR02174">
    <property type="entry name" value="CXXU_selWTH"/>
    <property type="match status" value="1"/>
</dbReference>
<keyword evidence="2" id="KW-0676">Redox-active center</keyword>
<dbReference type="InterPro" id="IPR036249">
    <property type="entry name" value="Thioredoxin-like_sf"/>
</dbReference>
<feature type="chain" id="PRO_5044010809" description="Selenoprotein T" evidence="3">
    <location>
        <begin position="25"/>
        <end position="87"/>
    </location>
</feature>
<evidence type="ECO:0000256" key="2">
    <source>
        <dbReference type="ARBA" id="ARBA00023284"/>
    </source>
</evidence>
<feature type="signal peptide" evidence="3">
    <location>
        <begin position="1"/>
        <end position="24"/>
    </location>
</feature>
<evidence type="ECO:0000313" key="4">
    <source>
        <dbReference type="EMBL" id="CAL5132518.1"/>
    </source>
</evidence>
<gene>
    <name evidence="4" type="ORF">CDAUBV1_LOCUS5367</name>
</gene>
<dbReference type="GO" id="GO:0005789">
    <property type="term" value="C:endoplasmic reticulum membrane"/>
    <property type="evidence" value="ECO:0007669"/>
    <property type="project" value="TreeGrafter"/>
</dbReference>
<evidence type="ECO:0000256" key="3">
    <source>
        <dbReference type="SAM" id="SignalP"/>
    </source>
</evidence>